<name>A0A0P0RQD4_9BURK</name>
<evidence type="ECO:0000256" key="10">
    <source>
        <dbReference type="ARBA" id="ARBA00023237"/>
    </source>
</evidence>
<organism evidence="12 13">
    <name type="scientific">Paraburkholderia caribensis MBA4</name>
    <dbReference type="NCBI Taxonomy" id="1323664"/>
    <lineage>
        <taxon>Bacteria</taxon>
        <taxon>Pseudomonadati</taxon>
        <taxon>Pseudomonadota</taxon>
        <taxon>Betaproteobacteria</taxon>
        <taxon>Burkholderiales</taxon>
        <taxon>Burkholderiaceae</taxon>
        <taxon>Paraburkholderia</taxon>
    </lineage>
</organism>
<dbReference type="InterPro" id="IPR023614">
    <property type="entry name" value="Porin_dom_sf"/>
</dbReference>
<dbReference type="PANTHER" id="PTHR34501:SF9">
    <property type="entry name" value="MAJOR OUTER MEMBRANE PROTEIN P.IA"/>
    <property type="match status" value="1"/>
</dbReference>
<reference evidence="12 13" key="1">
    <citation type="journal article" date="2014" name="Genome Announc.">
        <title>Draft Genome Sequence of the Haloacid-Degrading Burkholderia caribensis Strain MBA4.</title>
        <authorList>
            <person name="Pan Y."/>
            <person name="Kong K.F."/>
            <person name="Tsang J.S."/>
        </authorList>
    </citation>
    <scope>NUCLEOTIDE SEQUENCE [LARGE SCALE GENOMIC DNA]</scope>
    <source>
        <strain evidence="12 13">MBA4</strain>
        <plasmid evidence="13">Plasmid</plasmid>
    </source>
</reference>
<dbReference type="InterPro" id="IPR033900">
    <property type="entry name" value="Gram_neg_porin_domain"/>
</dbReference>
<comment type="subcellular location">
    <subcellularLocation>
        <location evidence="1">Cell outer membrane</location>
        <topology evidence="1">Multi-pass membrane protein</topology>
    </subcellularLocation>
</comment>
<protein>
    <submittedName>
        <fullName evidence="12">Outer membrane protein porin</fullName>
    </submittedName>
</protein>
<keyword evidence="6" id="KW-0732">Signal</keyword>
<evidence type="ECO:0000256" key="8">
    <source>
        <dbReference type="ARBA" id="ARBA00023114"/>
    </source>
</evidence>
<gene>
    <name evidence="12" type="ORF">K788_0001946</name>
</gene>
<evidence type="ECO:0000256" key="4">
    <source>
        <dbReference type="ARBA" id="ARBA00022452"/>
    </source>
</evidence>
<keyword evidence="3" id="KW-0813">Transport</keyword>
<dbReference type="GO" id="GO:0015288">
    <property type="term" value="F:porin activity"/>
    <property type="evidence" value="ECO:0007669"/>
    <property type="project" value="UniProtKB-KW"/>
</dbReference>
<keyword evidence="12" id="KW-0614">Plasmid</keyword>
<keyword evidence="4" id="KW-1134">Transmembrane beta strand</keyword>
<evidence type="ECO:0000313" key="13">
    <source>
        <dbReference type="Proteomes" id="UP000019146"/>
    </source>
</evidence>
<keyword evidence="5" id="KW-0812">Transmembrane</keyword>
<dbReference type="Proteomes" id="UP000019146">
    <property type="component" value="Plasmid unnamed"/>
</dbReference>
<proteinExistence type="predicted"/>
<evidence type="ECO:0000256" key="7">
    <source>
        <dbReference type="ARBA" id="ARBA00023065"/>
    </source>
</evidence>
<dbReference type="KEGG" id="bcai:K788_0001946"/>
<keyword evidence="9" id="KW-0472">Membrane</keyword>
<dbReference type="SUPFAM" id="SSF56935">
    <property type="entry name" value="Porins"/>
    <property type="match status" value="1"/>
</dbReference>
<accession>A0A0P0RQD4</accession>
<dbReference type="PRINTS" id="PR00184">
    <property type="entry name" value="NEISSPPORIN"/>
</dbReference>
<dbReference type="InterPro" id="IPR050298">
    <property type="entry name" value="Gram-neg_bact_OMP"/>
</dbReference>
<evidence type="ECO:0000256" key="2">
    <source>
        <dbReference type="ARBA" id="ARBA00011233"/>
    </source>
</evidence>
<dbReference type="GO" id="GO:0046930">
    <property type="term" value="C:pore complex"/>
    <property type="evidence" value="ECO:0007669"/>
    <property type="project" value="UniProtKB-KW"/>
</dbReference>
<geneLocation type="plasmid" evidence="13"/>
<evidence type="ECO:0000256" key="1">
    <source>
        <dbReference type="ARBA" id="ARBA00004571"/>
    </source>
</evidence>
<dbReference type="PANTHER" id="PTHR34501">
    <property type="entry name" value="PROTEIN YDDL-RELATED"/>
    <property type="match status" value="1"/>
</dbReference>
<evidence type="ECO:0000256" key="6">
    <source>
        <dbReference type="ARBA" id="ARBA00022729"/>
    </source>
</evidence>
<evidence type="ECO:0000259" key="11">
    <source>
        <dbReference type="Pfam" id="PF13609"/>
    </source>
</evidence>
<keyword evidence="8" id="KW-0626">Porin</keyword>
<keyword evidence="7" id="KW-0406">Ion transport</keyword>
<comment type="subunit">
    <text evidence="2">Homotrimer.</text>
</comment>
<dbReference type="InterPro" id="IPR002299">
    <property type="entry name" value="Porin_Neis"/>
</dbReference>
<dbReference type="CDD" id="cd00342">
    <property type="entry name" value="gram_neg_porins"/>
    <property type="match status" value="1"/>
</dbReference>
<dbReference type="GO" id="GO:0009279">
    <property type="term" value="C:cell outer membrane"/>
    <property type="evidence" value="ECO:0007669"/>
    <property type="project" value="UniProtKB-SubCell"/>
</dbReference>
<dbReference type="EMBL" id="CP012748">
    <property type="protein sequence ID" value="ALL71234.1"/>
    <property type="molecule type" value="Genomic_DNA"/>
</dbReference>
<sequence>MRSRRSGWFQKKQRLFGDEMNKLIVIASGVASVCAVGIAHAQSSVTLYGVIDNGIEYQNPGTGSVTRAESGGLFASRYGLKGSEDIGGGLHVNFQLEQGFSGVTGAASNSAAAFNRQAWVGMSGSFGEMRFGLQNTPQYIFMNPELDPLAVMSVASPMNNFNSLTVRVNNAISYFTPTVYGLTAQFMVAMRDATTKPTNGLQFYNAAVRYVNGPFRAAAGYEQAANAAGTSILKIFNAGASIGVGAARFYLAYHTERQTDDSTKCDVYEASGSYLFSPADSVALLYGYAHDRTGQGNNAQQVGLAYEHFLSKVTTLYASAGFIQNRNQAHFTLNGTAYTGVTVAPGNNTRGITLGMVHTF</sequence>
<feature type="domain" description="Porin" evidence="11">
    <location>
        <begin position="31"/>
        <end position="328"/>
    </location>
</feature>
<dbReference type="Gene3D" id="2.40.160.10">
    <property type="entry name" value="Porin"/>
    <property type="match status" value="1"/>
</dbReference>
<evidence type="ECO:0000313" key="12">
    <source>
        <dbReference type="EMBL" id="ALL71234.1"/>
    </source>
</evidence>
<evidence type="ECO:0000256" key="5">
    <source>
        <dbReference type="ARBA" id="ARBA00022692"/>
    </source>
</evidence>
<evidence type="ECO:0000256" key="9">
    <source>
        <dbReference type="ARBA" id="ARBA00023136"/>
    </source>
</evidence>
<keyword evidence="10" id="KW-0998">Cell outer membrane</keyword>
<dbReference type="Pfam" id="PF13609">
    <property type="entry name" value="Porin_4"/>
    <property type="match status" value="1"/>
</dbReference>
<dbReference type="GO" id="GO:0006811">
    <property type="term" value="P:monoatomic ion transport"/>
    <property type="evidence" value="ECO:0007669"/>
    <property type="project" value="UniProtKB-KW"/>
</dbReference>
<dbReference type="AlphaFoldDB" id="A0A0P0RQD4"/>
<evidence type="ECO:0000256" key="3">
    <source>
        <dbReference type="ARBA" id="ARBA00022448"/>
    </source>
</evidence>